<evidence type="ECO:0000256" key="1">
    <source>
        <dbReference type="SAM" id="SignalP"/>
    </source>
</evidence>
<keyword evidence="2" id="KW-1185">Reference proteome</keyword>
<gene>
    <name evidence="3" type="primary">LOC101241401</name>
</gene>
<sequence length="146" mass="16968">MIKALIVIFVLINSVFTRCNYMRWSGCEDSEEAGKSNQEAMSKLGLLFQSKFSGKKDPEVKFADQREDLDSEKFNDELNDVLRSNLVNFDEKKPDEKNEGDVNHITEETTLSEKNYKIFKKMDNIIHSLMGIPLRIDQFVAKNRRK</sequence>
<accession>A0ABM4CDU2</accession>
<feature type="signal peptide" evidence="1">
    <location>
        <begin position="1"/>
        <end position="17"/>
    </location>
</feature>
<dbReference type="Proteomes" id="UP001652625">
    <property type="component" value="Chromosome 08"/>
</dbReference>
<reference evidence="3" key="1">
    <citation type="submission" date="2025-08" db="UniProtKB">
        <authorList>
            <consortium name="RefSeq"/>
        </authorList>
    </citation>
    <scope>IDENTIFICATION</scope>
</reference>
<name>A0ABM4CDU2_HYDVU</name>
<dbReference type="RefSeq" id="XP_065659836.1">
    <property type="nucleotide sequence ID" value="XM_065803764.1"/>
</dbReference>
<organism evidence="2 3">
    <name type="scientific">Hydra vulgaris</name>
    <name type="common">Hydra</name>
    <name type="synonym">Hydra attenuata</name>
    <dbReference type="NCBI Taxonomy" id="6087"/>
    <lineage>
        <taxon>Eukaryota</taxon>
        <taxon>Metazoa</taxon>
        <taxon>Cnidaria</taxon>
        <taxon>Hydrozoa</taxon>
        <taxon>Hydroidolina</taxon>
        <taxon>Anthoathecata</taxon>
        <taxon>Aplanulata</taxon>
        <taxon>Hydridae</taxon>
        <taxon>Hydra</taxon>
    </lineage>
</organism>
<evidence type="ECO:0000313" key="2">
    <source>
        <dbReference type="Proteomes" id="UP001652625"/>
    </source>
</evidence>
<dbReference type="GeneID" id="101241401"/>
<proteinExistence type="predicted"/>
<keyword evidence="1" id="KW-0732">Signal</keyword>
<protein>
    <submittedName>
        <fullName evidence="3">Uncharacterized protein LOC101241401</fullName>
    </submittedName>
</protein>
<evidence type="ECO:0000313" key="3">
    <source>
        <dbReference type="RefSeq" id="XP_065659836.1"/>
    </source>
</evidence>
<feature type="chain" id="PRO_5047160658" evidence="1">
    <location>
        <begin position="18"/>
        <end position="146"/>
    </location>
</feature>